<comment type="caution">
    <text evidence="2">The sequence shown here is derived from an EMBL/GenBank/DDBJ whole genome shotgun (WGS) entry which is preliminary data.</text>
</comment>
<reference evidence="2 3" key="1">
    <citation type="submission" date="2019-03" db="EMBL/GenBank/DDBJ databases">
        <title>Genomic Encyclopedia of Type Strains, Phase IV (KMG-IV): sequencing the most valuable type-strain genomes for metagenomic binning, comparative biology and taxonomic classification.</title>
        <authorList>
            <person name="Goeker M."/>
        </authorList>
    </citation>
    <scope>NUCLEOTIDE SEQUENCE [LARGE SCALE GENOMIC DNA]</scope>
    <source>
        <strain evidence="2 3">DSM 25488</strain>
    </source>
</reference>
<accession>A0A4R6X9E5</accession>
<keyword evidence="1" id="KW-0472">Membrane</keyword>
<organism evidence="2 3">
    <name type="scientific">Marinicella litoralis</name>
    <dbReference type="NCBI Taxonomy" id="644220"/>
    <lineage>
        <taxon>Bacteria</taxon>
        <taxon>Pseudomonadati</taxon>
        <taxon>Pseudomonadota</taxon>
        <taxon>Gammaproteobacteria</taxon>
        <taxon>Lysobacterales</taxon>
        <taxon>Marinicellaceae</taxon>
        <taxon>Marinicella</taxon>
    </lineage>
</organism>
<dbReference type="RefSeq" id="WP_099017471.1">
    <property type="nucleotide sequence ID" value="NZ_NIHB01000001.1"/>
</dbReference>
<proteinExistence type="predicted"/>
<evidence type="ECO:0000313" key="2">
    <source>
        <dbReference type="EMBL" id="TDR14659.1"/>
    </source>
</evidence>
<keyword evidence="1" id="KW-1133">Transmembrane helix</keyword>
<evidence type="ECO:0000256" key="1">
    <source>
        <dbReference type="SAM" id="Phobius"/>
    </source>
</evidence>
<evidence type="ECO:0008006" key="4">
    <source>
        <dbReference type="Google" id="ProtNLM"/>
    </source>
</evidence>
<keyword evidence="1" id="KW-0812">Transmembrane</keyword>
<keyword evidence="3" id="KW-1185">Reference proteome</keyword>
<dbReference type="AlphaFoldDB" id="A0A4R6X9E5"/>
<sequence length="91" mass="9754">MNQPSASNKILTAHQRLIKGLKAIAGLMATVFIMIYGLILTTNFITQLNPLNPGVIYLATGLSYGLLALTIVVLLLYAGKSMTQAFSGIEK</sequence>
<feature type="transmembrane region" description="Helical" evidence="1">
    <location>
        <begin position="54"/>
        <end position="77"/>
    </location>
</feature>
<feature type="transmembrane region" description="Helical" evidence="1">
    <location>
        <begin position="21"/>
        <end position="42"/>
    </location>
</feature>
<dbReference type="Proteomes" id="UP000295724">
    <property type="component" value="Unassembled WGS sequence"/>
</dbReference>
<name>A0A4R6X9E5_9GAMM</name>
<dbReference type="EMBL" id="SNZB01000009">
    <property type="protein sequence ID" value="TDR14659.1"/>
    <property type="molecule type" value="Genomic_DNA"/>
</dbReference>
<gene>
    <name evidence="2" type="ORF">C8D91_2930</name>
</gene>
<protein>
    <recommendedName>
        <fullName evidence="4">DUF485 domain-containing protein</fullName>
    </recommendedName>
</protein>
<evidence type="ECO:0000313" key="3">
    <source>
        <dbReference type="Proteomes" id="UP000295724"/>
    </source>
</evidence>